<comment type="caution">
    <text evidence="1">The sequence shown here is derived from an EMBL/GenBank/DDBJ whole genome shotgun (WGS) entry which is preliminary data.</text>
</comment>
<proteinExistence type="predicted"/>
<accession>A0A1Y1QP65</accession>
<dbReference type="Proteomes" id="UP000192491">
    <property type="component" value="Unassembled WGS sequence"/>
</dbReference>
<reference evidence="1 2" key="1">
    <citation type="submission" date="2017-01" db="EMBL/GenBank/DDBJ databases">
        <title>Novel large sulfur bacteria in the metagenomes of groundwater-fed chemosynthetic microbial mats in the Lake Huron basin.</title>
        <authorList>
            <person name="Sharrar A.M."/>
            <person name="Flood B.E."/>
            <person name="Bailey J.V."/>
            <person name="Jones D.S."/>
            <person name="Biddanda B."/>
            <person name="Ruberg S.A."/>
            <person name="Marcus D.N."/>
            <person name="Dick G.J."/>
        </authorList>
    </citation>
    <scope>NUCLEOTIDE SEQUENCE [LARGE SCALE GENOMIC DNA]</scope>
    <source>
        <strain evidence="1">A8</strain>
    </source>
</reference>
<name>A0A1Y1QP65_9GAMM</name>
<organism evidence="1 2">
    <name type="scientific">Thiothrix lacustris</name>
    <dbReference type="NCBI Taxonomy" id="525917"/>
    <lineage>
        <taxon>Bacteria</taxon>
        <taxon>Pseudomonadati</taxon>
        <taxon>Pseudomonadota</taxon>
        <taxon>Gammaproteobacteria</taxon>
        <taxon>Thiotrichales</taxon>
        <taxon>Thiotrichaceae</taxon>
        <taxon>Thiothrix</taxon>
    </lineage>
</organism>
<dbReference type="AlphaFoldDB" id="A0A1Y1QP65"/>
<sequence length="78" mass="8638">MTKDAMKALRERLADDKGFVTYMAGLEAAMRTKLDQAIDAQPGAVPTEMLREIMGQYRAIRLIRKELLPTGAGTNEPT</sequence>
<protein>
    <submittedName>
        <fullName evidence="1">Uncharacterized protein</fullName>
    </submittedName>
</protein>
<evidence type="ECO:0000313" key="1">
    <source>
        <dbReference type="EMBL" id="OQX10496.1"/>
    </source>
</evidence>
<evidence type="ECO:0000313" key="2">
    <source>
        <dbReference type="Proteomes" id="UP000192491"/>
    </source>
</evidence>
<gene>
    <name evidence="1" type="ORF">BWK73_20120</name>
</gene>
<dbReference type="EMBL" id="MTEJ01000111">
    <property type="protein sequence ID" value="OQX10496.1"/>
    <property type="molecule type" value="Genomic_DNA"/>
</dbReference>